<dbReference type="Gene3D" id="3.40.50.10420">
    <property type="entry name" value="NagB/RpiA/CoA transferase-like"/>
    <property type="match status" value="1"/>
</dbReference>
<reference evidence="2 3" key="1">
    <citation type="submission" date="2016-11" db="EMBL/GenBank/DDBJ databases">
        <authorList>
            <person name="Jaros S."/>
            <person name="Januszkiewicz K."/>
            <person name="Wedrychowicz H."/>
        </authorList>
    </citation>
    <scope>NUCLEOTIDE SEQUENCE [LARGE SCALE GENOMIC DNA]</scope>
    <source>
        <strain evidence="2 3">YL228</strain>
    </source>
</reference>
<proteinExistence type="predicted"/>
<dbReference type="SUPFAM" id="SSF100950">
    <property type="entry name" value="NagB/RpiA/CoA transferase-like"/>
    <property type="match status" value="1"/>
</dbReference>
<dbReference type="EMBL" id="FPIP01000001">
    <property type="protein sequence ID" value="SFW15935.1"/>
    <property type="molecule type" value="Genomic_DNA"/>
</dbReference>
<name>A0A1K1LYK5_RUMFL</name>
<evidence type="ECO:0000259" key="1">
    <source>
        <dbReference type="Pfam" id="PF02589"/>
    </source>
</evidence>
<gene>
    <name evidence="2" type="ORF">SAMN02910280_0881</name>
</gene>
<protein>
    <submittedName>
        <fullName evidence="2">Uncharacterized ACR, YkgG family COG1556</fullName>
    </submittedName>
</protein>
<dbReference type="InterPro" id="IPR003741">
    <property type="entry name" value="LUD_dom"/>
</dbReference>
<dbReference type="InterPro" id="IPR037171">
    <property type="entry name" value="NagB/RpiA_transferase-like"/>
</dbReference>
<dbReference type="Proteomes" id="UP000183461">
    <property type="component" value="Unassembled WGS sequence"/>
</dbReference>
<dbReference type="PANTHER" id="PTHR36179">
    <property type="entry name" value="LUD_DOM DOMAIN-CONTAINING PROTEIN"/>
    <property type="match status" value="1"/>
</dbReference>
<dbReference type="Pfam" id="PF02589">
    <property type="entry name" value="LUD_dom"/>
    <property type="match status" value="1"/>
</dbReference>
<feature type="domain" description="LUD" evidence="1">
    <location>
        <begin position="14"/>
        <end position="217"/>
    </location>
</feature>
<accession>A0A1K1LYK5</accession>
<dbReference type="RefSeq" id="WP_072299252.1">
    <property type="nucleotide sequence ID" value="NZ_FPIP01000001.1"/>
</dbReference>
<dbReference type="AlphaFoldDB" id="A0A1K1LYK5"/>
<dbReference type="PANTHER" id="PTHR36179:SF2">
    <property type="entry name" value="LUD DOMAIN-CONTAINING PROTEIN"/>
    <property type="match status" value="1"/>
</dbReference>
<sequence length="223" mass="24786">MDDNKKSIIEKRINKTGENLKKNNMEFYYAETSADVCPIVESLLKEGDVITNGGTMTMGEIGLKSLLESPKYKYLDRAKVNTPEEVVELYRKAFFADVYISSSNAITEDGVLYNVDGNSNRIAAIAFGPKSVIIIAGYNKIVKDLREAELRVKREAAPPNCVRLNCDTYCKEKGECVSLTKSGSQMYDGCGSDGRICCNYLISAHQRHKGRIKVIIVGEELGY</sequence>
<evidence type="ECO:0000313" key="2">
    <source>
        <dbReference type="EMBL" id="SFW15935.1"/>
    </source>
</evidence>
<evidence type="ECO:0000313" key="3">
    <source>
        <dbReference type="Proteomes" id="UP000183461"/>
    </source>
</evidence>
<organism evidence="2 3">
    <name type="scientific">Ruminococcus flavefaciens</name>
    <dbReference type="NCBI Taxonomy" id="1265"/>
    <lineage>
        <taxon>Bacteria</taxon>
        <taxon>Bacillati</taxon>
        <taxon>Bacillota</taxon>
        <taxon>Clostridia</taxon>
        <taxon>Eubacteriales</taxon>
        <taxon>Oscillospiraceae</taxon>
        <taxon>Ruminococcus</taxon>
    </lineage>
</organism>
<dbReference type="InterPro" id="IPR024185">
    <property type="entry name" value="FTHF_cligase-like_sf"/>
</dbReference>